<organism evidence="3 4">
    <name type="scientific">Calidithermus roseus</name>
    <dbReference type="NCBI Taxonomy" id="1644118"/>
    <lineage>
        <taxon>Bacteria</taxon>
        <taxon>Thermotogati</taxon>
        <taxon>Deinococcota</taxon>
        <taxon>Deinococci</taxon>
        <taxon>Thermales</taxon>
        <taxon>Thermaceae</taxon>
        <taxon>Calidithermus</taxon>
    </lineage>
</organism>
<dbReference type="EMBL" id="QWLA01000033">
    <property type="protein sequence ID" value="RIH86123.1"/>
    <property type="molecule type" value="Genomic_DNA"/>
</dbReference>
<dbReference type="AlphaFoldDB" id="A0A399ERC7"/>
<evidence type="ECO:0000256" key="2">
    <source>
        <dbReference type="SAM" id="Phobius"/>
    </source>
</evidence>
<keyword evidence="2" id="KW-1133">Transmembrane helix</keyword>
<reference evidence="3 4" key="1">
    <citation type="submission" date="2018-08" db="EMBL/GenBank/DDBJ databases">
        <title>Meiothermus roseus NBRC 110900 genome sequencing project.</title>
        <authorList>
            <person name="Da Costa M.S."/>
            <person name="Albuquerque L."/>
            <person name="Raposo P."/>
            <person name="Froufe H.J.C."/>
            <person name="Barroso C.S."/>
            <person name="Egas C."/>
        </authorList>
    </citation>
    <scope>NUCLEOTIDE SEQUENCE [LARGE SCALE GENOMIC DNA]</scope>
    <source>
        <strain evidence="3 4">NBRC 110900</strain>
    </source>
</reference>
<protein>
    <submittedName>
        <fullName evidence="3">Uncharacterized protein</fullName>
    </submittedName>
</protein>
<sequence length="228" mass="25134">MKASGSRINLGVWNSRKRTSVPRPGNLGNRQGTGHCRGGQSSPCLGQDPVGADQGKGDGGRQNSQGLHQRSAQRYLGLVEPRQGVALMSATKGLLVLICVLGTAAFMYGTMRHQSEADLDSVFVHLNRVMLDLGLVGVDCPREYDDDPYRYRKCFASPYSEEEFIQVFDVKVIGSYSRAFGWRQDYGVWGAFYHLSSAPDISFSVGVKSAFRDQEITKLMRCGVPFLL</sequence>
<comment type="caution">
    <text evidence="3">The sequence shown here is derived from an EMBL/GenBank/DDBJ whole genome shotgun (WGS) entry which is preliminary data.</text>
</comment>
<gene>
    <name evidence="3" type="ORF">Mrose_01897</name>
</gene>
<dbReference type="Proteomes" id="UP000265341">
    <property type="component" value="Unassembled WGS sequence"/>
</dbReference>
<evidence type="ECO:0000313" key="3">
    <source>
        <dbReference type="EMBL" id="RIH86123.1"/>
    </source>
</evidence>
<evidence type="ECO:0000313" key="4">
    <source>
        <dbReference type="Proteomes" id="UP000265341"/>
    </source>
</evidence>
<proteinExistence type="predicted"/>
<keyword evidence="4" id="KW-1185">Reference proteome</keyword>
<keyword evidence="2" id="KW-0472">Membrane</keyword>
<keyword evidence="2" id="KW-0812">Transmembrane</keyword>
<evidence type="ECO:0000256" key="1">
    <source>
        <dbReference type="SAM" id="MobiDB-lite"/>
    </source>
</evidence>
<accession>A0A399ERC7</accession>
<feature type="region of interest" description="Disordered" evidence="1">
    <location>
        <begin position="1"/>
        <end position="67"/>
    </location>
</feature>
<name>A0A399ERC7_9DEIN</name>
<feature type="transmembrane region" description="Helical" evidence="2">
    <location>
        <begin position="85"/>
        <end position="108"/>
    </location>
</feature>